<protein>
    <recommendedName>
        <fullName evidence="3">SH3b domain-containing protein</fullName>
    </recommendedName>
</protein>
<reference evidence="1 2" key="1">
    <citation type="journal article" date="2008" name="PLoS ONE">
        <title>Genome sequence of the saprophyte Leptospira biflexa provides insights into the evolution of Leptospira and the pathogenesis of leptospirosis.</title>
        <authorList>
            <person name="Picardeau M."/>
            <person name="Bulach D.M."/>
            <person name="Bouchier C."/>
            <person name="Zuerner R.L."/>
            <person name="Zidane N."/>
            <person name="Wilson P.J."/>
            <person name="Creno S."/>
            <person name="Kuczek E.S."/>
            <person name="Bommezzadri S."/>
            <person name="Davis J.C."/>
            <person name="McGrath A."/>
            <person name="Johnson M.J."/>
            <person name="Boursaux-Eude C."/>
            <person name="Seemann T."/>
            <person name="Rouy Z."/>
            <person name="Coppel R.L."/>
            <person name="Rood J.I."/>
            <person name="Lajus A."/>
            <person name="Davies J.K."/>
            <person name="Medigue C."/>
            <person name="Adler B."/>
        </authorList>
    </citation>
    <scope>NUCLEOTIDE SEQUENCE [LARGE SCALE GENOMIC DNA]</scope>
    <source>
        <strain evidence="2">Patoc 1 / ATCC 23582 / Paris</strain>
    </source>
</reference>
<evidence type="ECO:0000313" key="2">
    <source>
        <dbReference type="Proteomes" id="UP000001847"/>
    </source>
</evidence>
<dbReference type="AlphaFoldDB" id="B0SPY3"/>
<accession>B0SPY3</accession>
<dbReference type="EMBL" id="CP000786">
    <property type="protein sequence ID" value="ABZ97549.1"/>
    <property type="molecule type" value="Genomic_DNA"/>
</dbReference>
<dbReference type="STRING" id="456481.LEPBI_I1441"/>
<keyword evidence="2" id="KW-1185">Reference proteome</keyword>
<dbReference type="OrthoDB" id="9935392at2"/>
<proteinExistence type="predicted"/>
<name>B0SPY3_LEPBP</name>
<dbReference type="HOGENOM" id="CLU_959070_0_0_12"/>
<dbReference type="Proteomes" id="UP000001847">
    <property type="component" value="Chromosome I"/>
</dbReference>
<gene>
    <name evidence="1" type="ordered locus">LEPBI_I1441</name>
</gene>
<organism evidence="1 2">
    <name type="scientific">Leptospira biflexa serovar Patoc (strain Patoc 1 / ATCC 23582 / Paris)</name>
    <dbReference type="NCBI Taxonomy" id="456481"/>
    <lineage>
        <taxon>Bacteria</taxon>
        <taxon>Pseudomonadati</taxon>
        <taxon>Spirochaetota</taxon>
        <taxon>Spirochaetia</taxon>
        <taxon>Leptospirales</taxon>
        <taxon>Leptospiraceae</taxon>
        <taxon>Leptospira</taxon>
    </lineage>
</organism>
<dbReference type="KEGG" id="lbi:LEPBI_I1441"/>
<evidence type="ECO:0008006" key="3">
    <source>
        <dbReference type="Google" id="ProtNLM"/>
    </source>
</evidence>
<sequence>MIIPIRGAPRWKPKKSNLITTKMFRHSLVRRFQLEIMKYFLAILILLFLIFPLVTKEKLQQRMYVSKRDVVIKEKPNSNSEEVGTLALGDFPLIVSYTGKKDKGNSSEGEWLQIEYETSGYILSSQLSDKPPLLLGTEELLDVAESNFKRFESLFENYSTRIPSDGLDAYETETYQNLIKELEQLSQIPILRTKELNGPFRTWFLKNNKQIEKKLGLGDCTFQFEEVINANQGCTDYKISLLRGLQEKTSLSQREVLERFGDAYCITAYTHSNDTCGRSKVGYQIYKTLR</sequence>
<dbReference type="BioCyc" id="LBIF456481:LEPBI_RS07075-MONOMER"/>
<evidence type="ECO:0000313" key="1">
    <source>
        <dbReference type="EMBL" id="ABZ97549.1"/>
    </source>
</evidence>